<feature type="region of interest" description="Disordered" evidence="1">
    <location>
        <begin position="1"/>
        <end position="29"/>
    </location>
</feature>
<dbReference type="Proteomes" id="UP000235828">
    <property type="component" value="Chromosome A"/>
</dbReference>
<feature type="compositionally biased region" description="Basic residues" evidence="1">
    <location>
        <begin position="19"/>
        <end position="29"/>
    </location>
</feature>
<evidence type="ECO:0000256" key="1">
    <source>
        <dbReference type="SAM" id="MobiDB-lite"/>
    </source>
</evidence>
<evidence type="ECO:0000313" key="2">
    <source>
        <dbReference type="EMBL" id="SON50385.1"/>
    </source>
</evidence>
<dbReference type="KEGG" id="vta:A2406"/>
<keyword evidence="3" id="KW-1185">Reference proteome</keyword>
<gene>
    <name evidence="2" type="ORF">VTAP4600_A2406</name>
</gene>
<accession>A0A2N8ZEU0</accession>
<dbReference type="RefSeq" id="WP_172443117.1">
    <property type="nucleotide sequence ID" value="NZ_LT960611.1"/>
</dbReference>
<dbReference type="EMBL" id="LT960611">
    <property type="protein sequence ID" value="SON50385.1"/>
    <property type="molecule type" value="Genomic_DNA"/>
</dbReference>
<organism evidence="2 3">
    <name type="scientific">Vibrio tapetis subsp. tapetis</name>
    <dbReference type="NCBI Taxonomy" id="1671868"/>
    <lineage>
        <taxon>Bacteria</taxon>
        <taxon>Pseudomonadati</taxon>
        <taxon>Pseudomonadota</taxon>
        <taxon>Gammaproteobacteria</taxon>
        <taxon>Vibrionales</taxon>
        <taxon>Vibrionaceae</taxon>
        <taxon>Vibrio</taxon>
    </lineage>
</organism>
<name>A0A2N8ZEU0_9VIBR</name>
<evidence type="ECO:0000313" key="3">
    <source>
        <dbReference type="Proteomes" id="UP000235828"/>
    </source>
</evidence>
<dbReference type="AlphaFoldDB" id="A0A2N8ZEU0"/>
<proteinExistence type="predicted"/>
<reference evidence="2 3" key="1">
    <citation type="submission" date="2017-10" db="EMBL/GenBank/DDBJ databases">
        <authorList>
            <person name="Banno H."/>
            <person name="Chua N.-H."/>
        </authorList>
    </citation>
    <scope>NUCLEOTIDE SEQUENCE [LARGE SCALE GENOMIC DNA]</scope>
    <source>
        <strain evidence="2">Vibrio tapetis CECT4600</strain>
    </source>
</reference>
<sequence length="45" mass="5430">MFSKKRSANRLKQQSVSSNRRKRMLSNNKKKVIWRCRGFAMTLEE</sequence>
<protein>
    <submittedName>
        <fullName evidence="2">Uncharacterized protein</fullName>
    </submittedName>
</protein>